<reference evidence="3" key="2">
    <citation type="submission" date="2023-11" db="EMBL/GenBank/DDBJ databases">
        <title>MicrobeMod: A computational toolkit for identifying prokaryotic methylation and restriction-modification with nanopore sequencing.</title>
        <authorList>
            <person name="Crits-Christoph A."/>
            <person name="Kang S.C."/>
            <person name="Lee H."/>
            <person name="Ostrov N."/>
        </authorList>
    </citation>
    <scope>NUCLEOTIDE SEQUENCE</scope>
    <source>
        <strain evidence="3">ATCC 51242</strain>
    </source>
</reference>
<dbReference type="CDD" id="cd02440">
    <property type="entry name" value="AdoMet_MTases"/>
    <property type="match status" value="1"/>
</dbReference>
<dbReference type="GO" id="GO:0032259">
    <property type="term" value="P:methylation"/>
    <property type="evidence" value="ECO:0007669"/>
    <property type="project" value="UniProtKB-KW"/>
</dbReference>
<organism evidence="2 4">
    <name type="scientific">Rubrobacter radiotolerans</name>
    <name type="common">Arthrobacter radiotolerans</name>
    <dbReference type="NCBI Taxonomy" id="42256"/>
    <lineage>
        <taxon>Bacteria</taxon>
        <taxon>Bacillati</taxon>
        <taxon>Actinomycetota</taxon>
        <taxon>Rubrobacteria</taxon>
        <taxon>Rubrobacterales</taxon>
        <taxon>Rubrobacteraceae</taxon>
        <taxon>Rubrobacter</taxon>
    </lineage>
</organism>
<dbReference type="GO" id="GO:0008168">
    <property type="term" value="F:methyltransferase activity"/>
    <property type="evidence" value="ECO:0007669"/>
    <property type="project" value="UniProtKB-KW"/>
</dbReference>
<dbReference type="InterPro" id="IPR029063">
    <property type="entry name" value="SAM-dependent_MTases_sf"/>
</dbReference>
<dbReference type="Gene3D" id="3.40.50.150">
    <property type="entry name" value="Vaccinia Virus protein VP39"/>
    <property type="match status" value="1"/>
</dbReference>
<sequence>MPRYRTEQIAVIGRLKGYLRLDAGVGKAVSPRPEERPSESKAGPPRKDGRAAVRNRHALPLPDPQADRIEIFKTLLGPLPPGKLVDLGAGHGKFSIAAQELGWDVTAVDARTVRMPMTEGIEWLESDVRDFDPSGYGCICVLGLFYHLAVEDQLALLRKCAGTLTIVDTHVAGGVEVKLDGYEGVYFDEVPGGTPEERNAKPTASWGNETSFWPTQESFIRMARDCGFSQVSAVLPPHAKNRTFYVLYP</sequence>
<keyword evidence="4" id="KW-1185">Reference proteome</keyword>
<dbReference type="OrthoDB" id="9786503at2"/>
<evidence type="ECO:0000313" key="2">
    <source>
        <dbReference type="EMBL" id="AHY46460.1"/>
    </source>
</evidence>
<dbReference type="AlphaFoldDB" id="A0A023X374"/>
<feature type="compositionally biased region" description="Basic and acidic residues" evidence="1">
    <location>
        <begin position="32"/>
        <end position="51"/>
    </location>
</feature>
<dbReference type="EC" id="2.1.-.-" evidence="3"/>
<keyword evidence="3" id="KW-0489">Methyltransferase</keyword>
<reference evidence="2 4" key="1">
    <citation type="submission" date="2014-03" db="EMBL/GenBank/DDBJ databases">
        <title>Complete genome sequence of the Radio-Resistant Rubrobacter radiotolerans RSPS-4.</title>
        <authorList>
            <person name="Egas C.C."/>
            <person name="Barroso C.C."/>
            <person name="Froufe H.J.C."/>
            <person name="Pacheco J.J."/>
            <person name="Albuquerque L.L."/>
            <person name="da Costa M.M.S."/>
        </authorList>
    </citation>
    <scope>NUCLEOTIDE SEQUENCE [LARGE SCALE GENOMIC DNA]</scope>
    <source>
        <strain evidence="2 4">RSPS-4</strain>
    </source>
</reference>
<protein>
    <submittedName>
        <fullName evidence="3">Class I SAM-dependent methyltransferase</fullName>
        <ecNumber evidence="3">2.1.-.-</ecNumber>
    </submittedName>
</protein>
<dbReference type="RefSeq" id="WP_038681334.1">
    <property type="nucleotide sequence ID" value="NZ_CP007514.1"/>
</dbReference>
<name>A0A023X374_RUBRA</name>
<dbReference type="EMBL" id="CP007514">
    <property type="protein sequence ID" value="AHY46460.1"/>
    <property type="molecule type" value="Genomic_DNA"/>
</dbReference>
<accession>A0A023X374</accession>
<feature type="region of interest" description="Disordered" evidence="1">
    <location>
        <begin position="26"/>
        <end position="61"/>
    </location>
</feature>
<dbReference type="eggNOG" id="COG2265">
    <property type="taxonomic scope" value="Bacteria"/>
</dbReference>
<evidence type="ECO:0000256" key="1">
    <source>
        <dbReference type="SAM" id="MobiDB-lite"/>
    </source>
</evidence>
<gene>
    <name evidence="2" type="ORF">RradSPS_1177</name>
    <name evidence="3" type="ORF">SIL72_07460</name>
</gene>
<dbReference type="Proteomes" id="UP001281130">
    <property type="component" value="Unassembled WGS sequence"/>
</dbReference>
<dbReference type="KEGG" id="rrd:RradSPS_1177"/>
<dbReference type="EMBL" id="JAWXXX010000001">
    <property type="protein sequence ID" value="MDX5893867.1"/>
    <property type="molecule type" value="Genomic_DNA"/>
</dbReference>
<proteinExistence type="predicted"/>
<keyword evidence="3" id="KW-0808">Transferase</keyword>
<dbReference type="STRING" id="42256.RradSPS_1177"/>
<dbReference type="Proteomes" id="UP000025229">
    <property type="component" value="Chromosome"/>
</dbReference>
<dbReference type="HOGENOM" id="CLU_1115128_0_0_11"/>
<evidence type="ECO:0000313" key="3">
    <source>
        <dbReference type="EMBL" id="MDX5893867.1"/>
    </source>
</evidence>
<dbReference type="SUPFAM" id="SSF53335">
    <property type="entry name" value="S-adenosyl-L-methionine-dependent methyltransferases"/>
    <property type="match status" value="1"/>
</dbReference>
<evidence type="ECO:0000313" key="4">
    <source>
        <dbReference type="Proteomes" id="UP000025229"/>
    </source>
</evidence>